<organism evidence="3 4">
    <name type="scientific">Odynerus spinipes</name>
    <dbReference type="NCBI Taxonomy" id="1348599"/>
    <lineage>
        <taxon>Eukaryota</taxon>
        <taxon>Metazoa</taxon>
        <taxon>Ecdysozoa</taxon>
        <taxon>Arthropoda</taxon>
        <taxon>Hexapoda</taxon>
        <taxon>Insecta</taxon>
        <taxon>Pterygota</taxon>
        <taxon>Neoptera</taxon>
        <taxon>Endopterygota</taxon>
        <taxon>Hymenoptera</taxon>
        <taxon>Apocrita</taxon>
        <taxon>Aculeata</taxon>
        <taxon>Vespoidea</taxon>
        <taxon>Vespidae</taxon>
        <taxon>Eumeninae</taxon>
        <taxon>Odynerus</taxon>
    </lineage>
</organism>
<protein>
    <recommendedName>
        <fullName evidence="5">Selenoprotein K</fullName>
    </recommendedName>
</protein>
<feature type="transmembrane region" description="Helical" evidence="2">
    <location>
        <begin position="21"/>
        <end position="42"/>
    </location>
</feature>
<keyword evidence="2" id="KW-0472">Membrane</keyword>
<evidence type="ECO:0000313" key="3">
    <source>
        <dbReference type="EMBL" id="KAK2585540.1"/>
    </source>
</evidence>
<accession>A0AAD9RTC2</accession>
<dbReference type="EMBL" id="JAIFRP010000021">
    <property type="protein sequence ID" value="KAK2585540.1"/>
    <property type="molecule type" value="Genomic_DNA"/>
</dbReference>
<keyword evidence="2" id="KW-1133">Transmembrane helix</keyword>
<proteinExistence type="predicted"/>
<dbReference type="Proteomes" id="UP001258017">
    <property type="component" value="Unassembled WGS sequence"/>
</dbReference>
<reference evidence="3" key="1">
    <citation type="submission" date="2021-08" db="EMBL/GenBank/DDBJ databases">
        <authorList>
            <person name="Misof B."/>
            <person name="Oliver O."/>
            <person name="Podsiadlowski L."/>
            <person name="Donath A."/>
            <person name="Peters R."/>
            <person name="Mayer C."/>
            <person name="Rust J."/>
            <person name="Gunkel S."/>
            <person name="Lesny P."/>
            <person name="Martin S."/>
            <person name="Oeyen J.P."/>
            <person name="Petersen M."/>
            <person name="Panagiotis P."/>
            <person name="Wilbrandt J."/>
            <person name="Tanja T."/>
        </authorList>
    </citation>
    <scope>NUCLEOTIDE SEQUENCE</scope>
    <source>
        <strain evidence="3">GBR_01_08_01A</strain>
        <tissue evidence="3">Thorax + abdomen</tissue>
    </source>
</reference>
<dbReference type="AlphaFoldDB" id="A0AAD9RTC2"/>
<dbReference type="InterPro" id="IPR024491">
    <property type="entry name" value="Se_SelK/SelG"/>
</dbReference>
<dbReference type="Pfam" id="PF10961">
    <property type="entry name" value="SelK_SelG"/>
    <property type="match status" value="1"/>
</dbReference>
<evidence type="ECO:0000256" key="1">
    <source>
        <dbReference type="SAM" id="MobiDB-lite"/>
    </source>
</evidence>
<sequence length="91" mass="10021">MVYVSSDGKILQSTPWGLKKIIGFFSSIIYMAILFFKTLFGLETDKYGSGRTRDYRPGFGPPGLSNRKLGRPENTKGNVDMPFGGCSSCRG</sequence>
<evidence type="ECO:0008006" key="5">
    <source>
        <dbReference type="Google" id="ProtNLM"/>
    </source>
</evidence>
<comment type="caution">
    <text evidence="3">The sequence shown here is derived from an EMBL/GenBank/DDBJ whole genome shotgun (WGS) entry which is preliminary data.</text>
</comment>
<feature type="region of interest" description="Disordered" evidence="1">
    <location>
        <begin position="53"/>
        <end position="91"/>
    </location>
</feature>
<reference evidence="3" key="2">
    <citation type="journal article" date="2023" name="Commun. Biol.">
        <title>Intrasexual cuticular hydrocarbon dimorphism in a wasp sheds light on hydrocarbon biosynthesis genes in Hymenoptera.</title>
        <authorList>
            <person name="Moris V.C."/>
            <person name="Podsiadlowski L."/>
            <person name="Martin S."/>
            <person name="Oeyen J.P."/>
            <person name="Donath A."/>
            <person name="Petersen M."/>
            <person name="Wilbrandt J."/>
            <person name="Misof B."/>
            <person name="Liedtke D."/>
            <person name="Thamm M."/>
            <person name="Scheiner R."/>
            <person name="Schmitt T."/>
            <person name="Niehuis O."/>
        </authorList>
    </citation>
    <scope>NUCLEOTIDE SEQUENCE</scope>
    <source>
        <strain evidence="3">GBR_01_08_01A</strain>
    </source>
</reference>
<gene>
    <name evidence="3" type="ORF">KPH14_010182</name>
</gene>
<evidence type="ECO:0000256" key="2">
    <source>
        <dbReference type="SAM" id="Phobius"/>
    </source>
</evidence>
<keyword evidence="2" id="KW-0812">Transmembrane</keyword>
<evidence type="ECO:0000313" key="4">
    <source>
        <dbReference type="Proteomes" id="UP001258017"/>
    </source>
</evidence>
<name>A0AAD9RTC2_9HYME</name>
<keyword evidence="4" id="KW-1185">Reference proteome</keyword>